<feature type="transmembrane region" description="Helical" evidence="1">
    <location>
        <begin position="93"/>
        <end position="111"/>
    </location>
</feature>
<keyword evidence="1" id="KW-0812">Transmembrane</keyword>
<keyword evidence="3" id="KW-1185">Reference proteome</keyword>
<accession>A0ABT5GGC1</accession>
<gene>
    <name evidence="2" type="ORF">OO014_08355</name>
</gene>
<sequence>MDGGRRRWWTGAAPASVLVHLAALYWPVVTVAGPVSWTDKVVHLVLFAVPTYLVARLLARPIWVVLGFALHSVVSELSQHYWLPGRSGDPWDVVADVAGVVLAGLALLVSGRSRRC</sequence>
<feature type="transmembrane region" description="Helical" evidence="1">
    <location>
        <begin position="12"/>
        <end position="29"/>
    </location>
</feature>
<dbReference type="Proteomes" id="UP001150259">
    <property type="component" value="Unassembled WGS sequence"/>
</dbReference>
<evidence type="ECO:0000256" key="1">
    <source>
        <dbReference type="SAM" id="Phobius"/>
    </source>
</evidence>
<keyword evidence="1" id="KW-1133">Transmembrane helix</keyword>
<name>A0ABT5GGC1_9MICO</name>
<organism evidence="2 3">
    <name type="scientific">Intrasporangium calvum</name>
    <dbReference type="NCBI Taxonomy" id="53358"/>
    <lineage>
        <taxon>Bacteria</taxon>
        <taxon>Bacillati</taxon>
        <taxon>Actinomycetota</taxon>
        <taxon>Actinomycetes</taxon>
        <taxon>Micrococcales</taxon>
        <taxon>Intrasporangiaceae</taxon>
        <taxon>Intrasporangium</taxon>
    </lineage>
</organism>
<feature type="transmembrane region" description="Helical" evidence="1">
    <location>
        <begin position="41"/>
        <end position="58"/>
    </location>
</feature>
<keyword evidence="1" id="KW-0472">Membrane</keyword>
<dbReference type="RefSeq" id="WP_272461844.1">
    <property type="nucleotide sequence ID" value="NZ_JAPFQL010000029.1"/>
</dbReference>
<evidence type="ECO:0000313" key="3">
    <source>
        <dbReference type="Proteomes" id="UP001150259"/>
    </source>
</evidence>
<comment type="caution">
    <text evidence="2">The sequence shown here is derived from an EMBL/GenBank/DDBJ whole genome shotgun (WGS) entry which is preliminary data.</text>
</comment>
<reference evidence="2 3" key="1">
    <citation type="submission" date="2022-11" db="EMBL/GenBank/DDBJ databases">
        <title>Anaerobic phenanthrene biodegradation by a DNRA strain PheN6.</title>
        <authorList>
            <person name="Zhang Z."/>
        </authorList>
    </citation>
    <scope>NUCLEOTIDE SEQUENCE [LARGE SCALE GENOMIC DNA]</scope>
    <source>
        <strain evidence="2 3">PheN6</strain>
    </source>
</reference>
<protein>
    <submittedName>
        <fullName evidence="2">VanZ family protein</fullName>
    </submittedName>
</protein>
<evidence type="ECO:0000313" key="2">
    <source>
        <dbReference type="EMBL" id="MDC5697267.1"/>
    </source>
</evidence>
<proteinExistence type="predicted"/>
<dbReference type="EMBL" id="JAPFQL010000029">
    <property type="protein sequence ID" value="MDC5697267.1"/>
    <property type="molecule type" value="Genomic_DNA"/>
</dbReference>